<dbReference type="SUPFAM" id="SSF109604">
    <property type="entry name" value="HD-domain/PDEase-like"/>
    <property type="match status" value="1"/>
</dbReference>
<proteinExistence type="predicted"/>
<dbReference type="EMBL" id="JAPOHD010000024">
    <property type="protein sequence ID" value="MCY1720914.1"/>
    <property type="molecule type" value="Genomic_DNA"/>
</dbReference>
<evidence type="ECO:0000259" key="1">
    <source>
        <dbReference type="PROSITE" id="PS51831"/>
    </source>
</evidence>
<dbReference type="Pfam" id="PF01966">
    <property type="entry name" value="HD"/>
    <property type="match status" value="1"/>
</dbReference>
<dbReference type="AlphaFoldDB" id="A0A9X3J4Y1"/>
<dbReference type="Gene3D" id="1.10.3210.10">
    <property type="entry name" value="Hypothetical protein af1432"/>
    <property type="match status" value="1"/>
</dbReference>
<accession>A0A9X3J4Y1</accession>
<feature type="domain" description="HD" evidence="1">
    <location>
        <begin position="33"/>
        <end position="151"/>
    </location>
</feature>
<dbReference type="RefSeq" id="WP_343333247.1">
    <property type="nucleotide sequence ID" value="NZ_JAPOHD010000024.1"/>
</dbReference>
<organism evidence="2 3">
    <name type="scientific">Draconibacterium aestuarii</name>
    <dbReference type="NCBI Taxonomy" id="2998507"/>
    <lineage>
        <taxon>Bacteria</taxon>
        <taxon>Pseudomonadati</taxon>
        <taxon>Bacteroidota</taxon>
        <taxon>Bacteroidia</taxon>
        <taxon>Marinilabiliales</taxon>
        <taxon>Prolixibacteraceae</taxon>
        <taxon>Draconibacterium</taxon>
    </lineage>
</organism>
<keyword evidence="3" id="KW-1185">Reference proteome</keyword>
<sequence>MEEWVNLSTKKFDVYYSSFNGLTEEQQNNFKIKKDHSIRVAETALQLAERLDLGEKDKSLAFFIGLFHDIGRFKQLVEYNTFDDSKSVDHADYSLQVLKDGTFFDLLDEKQTELAMFAIANHNKRNLPKGMSEEEILFAKIIRDADKLDILKVLTDYYSNPRARANHTLTWEMPTGTAVSKDVWKEVVKGSLVSKEKVESQLDIKVMQLSWVYDINFKSSFEVVMKNRFLEKIYNSMPKNDKVIEIYRTIKVYAENKFLG</sequence>
<dbReference type="InterPro" id="IPR006674">
    <property type="entry name" value="HD_domain"/>
</dbReference>
<dbReference type="PROSITE" id="PS51831">
    <property type="entry name" value="HD"/>
    <property type="match status" value="1"/>
</dbReference>
<gene>
    <name evidence="2" type="ORF">OU798_11195</name>
</gene>
<name>A0A9X3J4Y1_9BACT</name>
<dbReference type="InterPro" id="IPR003607">
    <property type="entry name" value="HD/PDEase_dom"/>
</dbReference>
<dbReference type="SMART" id="SM00471">
    <property type="entry name" value="HDc"/>
    <property type="match status" value="1"/>
</dbReference>
<reference evidence="2" key="1">
    <citation type="submission" date="2022-11" db="EMBL/GenBank/DDBJ databases">
        <title>Marilongibacter aestuarii gen. nov., sp. nov., isolated from tidal flat sediment.</title>
        <authorList>
            <person name="Jiayan W."/>
        </authorList>
    </citation>
    <scope>NUCLEOTIDE SEQUENCE</scope>
    <source>
        <strain evidence="2">Z1-6</strain>
    </source>
</reference>
<comment type="caution">
    <text evidence="2">The sequence shown here is derived from an EMBL/GenBank/DDBJ whole genome shotgun (WGS) entry which is preliminary data.</text>
</comment>
<protein>
    <submittedName>
        <fullName evidence="2">HD domain-containing protein</fullName>
    </submittedName>
</protein>
<evidence type="ECO:0000313" key="3">
    <source>
        <dbReference type="Proteomes" id="UP001145087"/>
    </source>
</evidence>
<dbReference type="Proteomes" id="UP001145087">
    <property type="component" value="Unassembled WGS sequence"/>
</dbReference>
<evidence type="ECO:0000313" key="2">
    <source>
        <dbReference type="EMBL" id="MCY1720914.1"/>
    </source>
</evidence>
<dbReference type="CDD" id="cd00077">
    <property type="entry name" value="HDc"/>
    <property type="match status" value="1"/>
</dbReference>